<organism evidence="1 2">
    <name type="scientific">Candidatus Nitrobium versatile</name>
    <dbReference type="NCBI Taxonomy" id="2884831"/>
    <lineage>
        <taxon>Bacteria</taxon>
        <taxon>Pseudomonadati</taxon>
        <taxon>Nitrospirota</taxon>
        <taxon>Nitrospiria</taxon>
        <taxon>Nitrospirales</taxon>
        <taxon>Nitrospiraceae</taxon>
        <taxon>Candidatus Nitrobium</taxon>
    </lineage>
</organism>
<dbReference type="Proteomes" id="UP000705867">
    <property type="component" value="Unassembled WGS sequence"/>
</dbReference>
<accession>A0A953JD09</accession>
<evidence type="ECO:0000313" key="2">
    <source>
        <dbReference type="Proteomes" id="UP000705867"/>
    </source>
</evidence>
<reference evidence="1" key="1">
    <citation type="journal article" date="2021" name="bioRxiv">
        <title>Unraveling nitrogen, sulfur and carbon metabolic pathways and microbial community transcriptional responses to substrate deprivation and toxicity stresses in a bioreactor mimicking anoxic brackish coastal sediment conditions.</title>
        <authorList>
            <person name="Martins P.D."/>
            <person name="Echeveste M.J."/>
            <person name="Arshad A."/>
            <person name="Kurth J."/>
            <person name="Ouboter H."/>
            <person name="Jetten M.S.M."/>
            <person name="Welte C.U."/>
        </authorList>
    </citation>
    <scope>NUCLEOTIDE SEQUENCE</scope>
    <source>
        <strain evidence="1">MAG_39</strain>
    </source>
</reference>
<dbReference type="AlphaFoldDB" id="A0A953JD09"/>
<evidence type="ECO:0000313" key="1">
    <source>
        <dbReference type="EMBL" id="MBZ0155526.1"/>
    </source>
</evidence>
<name>A0A953JD09_9BACT</name>
<comment type="caution">
    <text evidence="1">The sequence shown here is derived from an EMBL/GenBank/DDBJ whole genome shotgun (WGS) entry which is preliminary data.</text>
</comment>
<sequence>MAGRFRGAMHVEPDPERMLALALGYIDKAREALKLKKYEPGKFGTEKVLMDMAARREIEKSNKTHSGL</sequence>
<dbReference type="EMBL" id="JAIOIV010000034">
    <property type="protein sequence ID" value="MBZ0155526.1"/>
    <property type="molecule type" value="Genomic_DNA"/>
</dbReference>
<proteinExistence type="predicted"/>
<protein>
    <submittedName>
        <fullName evidence="1">Uncharacterized protein</fullName>
    </submittedName>
</protein>
<reference evidence="1" key="2">
    <citation type="submission" date="2021-08" db="EMBL/GenBank/DDBJ databases">
        <authorList>
            <person name="Dalcin Martins P."/>
        </authorList>
    </citation>
    <scope>NUCLEOTIDE SEQUENCE</scope>
    <source>
        <strain evidence="1">MAG_39</strain>
    </source>
</reference>
<gene>
    <name evidence="1" type="ORF">K8I29_04835</name>
</gene>